<organism evidence="4 5">
    <name type="scientific">Rhizopogon vesiculosus</name>
    <dbReference type="NCBI Taxonomy" id="180088"/>
    <lineage>
        <taxon>Eukaryota</taxon>
        <taxon>Fungi</taxon>
        <taxon>Dikarya</taxon>
        <taxon>Basidiomycota</taxon>
        <taxon>Agaricomycotina</taxon>
        <taxon>Agaricomycetes</taxon>
        <taxon>Agaricomycetidae</taxon>
        <taxon>Boletales</taxon>
        <taxon>Suillineae</taxon>
        <taxon>Rhizopogonaceae</taxon>
        <taxon>Rhizopogon</taxon>
    </lineage>
</organism>
<dbReference type="OrthoDB" id="37659at2759"/>
<evidence type="ECO:0000256" key="3">
    <source>
        <dbReference type="ARBA" id="ARBA00023002"/>
    </source>
</evidence>
<dbReference type="PRINTS" id="PR00081">
    <property type="entry name" value="GDHRDH"/>
</dbReference>
<dbReference type="AlphaFoldDB" id="A0A1J8QI39"/>
<evidence type="ECO:0000313" key="5">
    <source>
        <dbReference type="Proteomes" id="UP000183567"/>
    </source>
</evidence>
<dbReference type="SUPFAM" id="SSF51735">
    <property type="entry name" value="NAD(P)-binding Rossmann-fold domains"/>
    <property type="match status" value="1"/>
</dbReference>
<evidence type="ECO:0000256" key="2">
    <source>
        <dbReference type="ARBA" id="ARBA00022857"/>
    </source>
</evidence>
<name>A0A1J8QI39_9AGAM</name>
<comment type="caution">
    <text evidence="4">The sequence shown here is derived from an EMBL/GenBank/DDBJ whole genome shotgun (WGS) entry which is preliminary data.</text>
</comment>
<comment type="similarity">
    <text evidence="1">Belongs to the short-chain dehydrogenases/reductases (SDR) family.</text>
</comment>
<dbReference type="Gene3D" id="3.40.50.720">
    <property type="entry name" value="NAD(P)-binding Rossmann-like Domain"/>
    <property type="match status" value="1"/>
</dbReference>
<proteinExistence type="inferred from homology"/>
<dbReference type="PANTHER" id="PTHR43669">
    <property type="entry name" value="5-KETO-D-GLUCONATE 5-REDUCTASE"/>
    <property type="match status" value="1"/>
</dbReference>
<dbReference type="GO" id="GO:0016491">
    <property type="term" value="F:oxidoreductase activity"/>
    <property type="evidence" value="ECO:0007669"/>
    <property type="project" value="UniProtKB-KW"/>
</dbReference>
<dbReference type="Pfam" id="PF00106">
    <property type="entry name" value="adh_short"/>
    <property type="match status" value="1"/>
</dbReference>
<evidence type="ECO:0008006" key="6">
    <source>
        <dbReference type="Google" id="ProtNLM"/>
    </source>
</evidence>
<evidence type="ECO:0000256" key="1">
    <source>
        <dbReference type="ARBA" id="ARBA00006484"/>
    </source>
</evidence>
<dbReference type="PANTHER" id="PTHR43669:SF11">
    <property type="entry name" value="SHORT-CHAIN DEHYDROGENASE_OXIDOREDUCTASE"/>
    <property type="match status" value="1"/>
</dbReference>
<reference evidence="4 5" key="1">
    <citation type="submission" date="2016-03" db="EMBL/GenBank/DDBJ databases">
        <title>Comparative genomics of the ectomycorrhizal sister species Rhizopogon vinicolor and Rhizopogon vesiculosus (Basidiomycota: Boletales) reveals a divergence of the mating type B locus.</title>
        <authorList>
            <person name="Mujic A.B."/>
            <person name="Kuo A."/>
            <person name="Tritt A."/>
            <person name="Lipzen A."/>
            <person name="Chen C."/>
            <person name="Johnson J."/>
            <person name="Sharma A."/>
            <person name="Barry K."/>
            <person name="Grigoriev I.V."/>
            <person name="Spatafora J.W."/>
        </authorList>
    </citation>
    <scope>NUCLEOTIDE SEQUENCE [LARGE SCALE GENOMIC DNA]</scope>
    <source>
        <strain evidence="4 5">AM-OR11-056</strain>
    </source>
</reference>
<keyword evidence="5" id="KW-1185">Reference proteome</keyword>
<dbReference type="InterPro" id="IPR036291">
    <property type="entry name" value="NAD(P)-bd_dom_sf"/>
</dbReference>
<gene>
    <name evidence="4" type="ORF">AZE42_02570</name>
</gene>
<dbReference type="STRING" id="180088.A0A1J8QI39"/>
<protein>
    <recommendedName>
        <fullName evidence="6">NAD(P)-binding protein</fullName>
    </recommendedName>
</protein>
<dbReference type="InterPro" id="IPR020904">
    <property type="entry name" value="Sc_DH/Rdtase_CS"/>
</dbReference>
<evidence type="ECO:0000313" key="4">
    <source>
        <dbReference type="EMBL" id="OJA09098.1"/>
    </source>
</evidence>
<sequence length="283" mass="31172">MPSITDSKCILVIGSTSGIGRALALAIMDLPSKPTVIVCGRRKEKLDELVASHGPTGRLKSVTLDVLAERDALKASIQRIVNTYPDACLDAVMFSSGIQRGFDFTQPETIDLECRSFHCGSMIYSIFFWSALECELATNYTSIVRMITFFLPHLIKLGEQGRPTFLYPVSSGLSIYPAAGVPDYCATKAAIHSLSISLAVQLKEKNVHVVEIIPPFVESELHGSEGTTQHLANIWMPLQKYTRLTLEGLVRGDPYVPVGTAVDRHKKFEEGKLELAQRLYGRS</sequence>
<dbReference type="Proteomes" id="UP000183567">
    <property type="component" value="Unassembled WGS sequence"/>
</dbReference>
<accession>A0A1J8QI39</accession>
<keyword evidence="2" id="KW-0521">NADP</keyword>
<dbReference type="InterPro" id="IPR002347">
    <property type="entry name" value="SDR_fam"/>
</dbReference>
<dbReference type="PROSITE" id="PS00061">
    <property type="entry name" value="ADH_SHORT"/>
    <property type="match status" value="1"/>
</dbReference>
<dbReference type="EMBL" id="LVVM01006018">
    <property type="protein sequence ID" value="OJA09098.1"/>
    <property type="molecule type" value="Genomic_DNA"/>
</dbReference>
<keyword evidence="3" id="KW-0560">Oxidoreductase</keyword>